<reference evidence="3 4" key="1">
    <citation type="submission" date="2016-04" db="EMBL/GenBank/DDBJ databases">
        <title>Genome analyses suggest a sexual origin of heterokaryosis in a supposedly ancient asexual fungus.</title>
        <authorList>
            <person name="Ropars J."/>
            <person name="Sedzielewska K."/>
            <person name="Noel J."/>
            <person name="Charron P."/>
            <person name="Farinelli L."/>
            <person name="Marton T."/>
            <person name="Kruger M."/>
            <person name="Pelin A."/>
            <person name="Brachmann A."/>
            <person name="Corradi N."/>
        </authorList>
    </citation>
    <scope>NUCLEOTIDE SEQUENCE [LARGE SCALE GENOMIC DNA]</scope>
    <source>
        <strain evidence="3 4">C2</strain>
    </source>
</reference>
<name>A0A2N1MN71_9GLOM</name>
<dbReference type="Proteomes" id="UP000233469">
    <property type="component" value="Unassembled WGS sequence"/>
</dbReference>
<protein>
    <submittedName>
        <fullName evidence="3">Uncharacterized protein</fullName>
    </submittedName>
</protein>
<sequence>MKNYQRIKKQRVHDFIMFKNGINHNTIKKKTSGISNLLNFIIWNIMFFSLFPLASASIASFVDIDYVSHTDLYDAILNTFFPIFFVIFLNASGKDGSIKNIVLPLLDDVLYNMITWVIPFVVSFAYDDLMSIKIFSIINMCLHLICAFLVIIKGKRIGYFAGDHYDYNYEETFFGSIFFFLTLFPVLVIPIFWIITITHKHIFNSISIIFLILFGICLVSFVLFIIVIIIEDMGGMTQMVAWRIYYVLSIICFYFPNILQTLLITLFWPINFYFVKACVFILILSLTRNVSYFVDKIPGNFLATSTTMTQFFIKAFTTKNIKENIKGAQISIEEMQEKILKIDGMQTKIDKIDEIQATMQTTTHTTIDDMQKTMQTKMDEIQKIMDEIKTSVEETKKNSTKG</sequence>
<feature type="transmembrane region" description="Helical" evidence="2">
    <location>
        <begin position="109"/>
        <end position="126"/>
    </location>
</feature>
<dbReference type="VEuPathDB" id="FungiDB:RhiirA1_473824"/>
<dbReference type="OrthoDB" id="2434437at2759"/>
<keyword evidence="2" id="KW-0472">Membrane</keyword>
<feature type="transmembrane region" description="Helical" evidence="2">
    <location>
        <begin position="266"/>
        <end position="286"/>
    </location>
</feature>
<feature type="coiled-coil region" evidence="1">
    <location>
        <begin position="367"/>
        <end position="398"/>
    </location>
</feature>
<keyword evidence="1" id="KW-0175">Coiled coil</keyword>
<keyword evidence="2" id="KW-1133">Transmembrane helix</keyword>
<organism evidence="3 4">
    <name type="scientific">Rhizophagus irregularis</name>
    <dbReference type="NCBI Taxonomy" id="588596"/>
    <lineage>
        <taxon>Eukaryota</taxon>
        <taxon>Fungi</taxon>
        <taxon>Fungi incertae sedis</taxon>
        <taxon>Mucoromycota</taxon>
        <taxon>Glomeromycotina</taxon>
        <taxon>Glomeromycetes</taxon>
        <taxon>Glomerales</taxon>
        <taxon>Glomeraceae</taxon>
        <taxon>Rhizophagus</taxon>
    </lineage>
</organism>
<comment type="caution">
    <text evidence="3">The sequence shown here is derived from an EMBL/GenBank/DDBJ whole genome shotgun (WGS) entry which is preliminary data.</text>
</comment>
<feature type="transmembrane region" description="Helical" evidence="2">
    <location>
        <begin position="72"/>
        <end position="89"/>
    </location>
</feature>
<keyword evidence="2" id="KW-0812">Transmembrane</keyword>
<dbReference type="VEuPathDB" id="FungiDB:FUN_020924"/>
<feature type="transmembrane region" description="Helical" evidence="2">
    <location>
        <begin position="132"/>
        <end position="152"/>
    </location>
</feature>
<reference evidence="3 4" key="2">
    <citation type="submission" date="2017-10" db="EMBL/GenBank/DDBJ databases">
        <title>Extensive intraspecific genome diversity in a model arbuscular mycorrhizal fungus.</title>
        <authorList>
            <person name="Chen E.C.H."/>
            <person name="Morin E."/>
            <person name="Baudet D."/>
            <person name="Noel J."/>
            <person name="Ndikumana S."/>
            <person name="Charron P."/>
            <person name="St-Onge C."/>
            <person name="Giorgi J."/>
            <person name="Grigoriev I.V."/>
            <person name="Roux C."/>
            <person name="Martin F.M."/>
            <person name="Corradi N."/>
        </authorList>
    </citation>
    <scope>NUCLEOTIDE SEQUENCE [LARGE SCALE GENOMIC DNA]</scope>
    <source>
        <strain evidence="3 4">C2</strain>
    </source>
</reference>
<evidence type="ECO:0000313" key="3">
    <source>
        <dbReference type="EMBL" id="PKK63084.1"/>
    </source>
</evidence>
<gene>
    <name evidence="3" type="ORF">RhiirC2_855250</name>
</gene>
<dbReference type="AlphaFoldDB" id="A0A2N1MN71"/>
<feature type="transmembrane region" description="Helical" evidence="2">
    <location>
        <begin position="202"/>
        <end position="230"/>
    </location>
</feature>
<proteinExistence type="predicted"/>
<feature type="transmembrane region" description="Helical" evidence="2">
    <location>
        <begin position="242"/>
        <end position="260"/>
    </location>
</feature>
<evidence type="ECO:0000313" key="4">
    <source>
        <dbReference type="Proteomes" id="UP000233469"/>
    </source>
</evidence>
<evidence type="ECO:0000256" key="2">
    <source>
        <dbReference type="SAM" id="Phobius"/>
    </source>
</evidence>
<dbReference type="VEuPathDB" id="FungiDB:RhiirFUN_000214"/>
<evidence type="ECO:0000256" key="1">
    <source>
        <dbReference type="SAM" id="Coils"/>
    </source>
</evidence>
<dbReference type="EMBL" id="LLXL01001734">
    <property type="protein sequence ID" value="PKK63084.1"/>
    <property type="molecule type" value="Genomic_DNA"/>
</dbReference>
<accession>A0A2N1MN71</accession>
<feature type="transmembrane region" description="Helical" evidence="2">
    <location>
        <begin position="37"/>
        <end position="60"/>
    </location>
</feature>
<feature type="transmembrane region" description="Helical" evidence="2">
    <location>
        <begin position="173"/>
        <end position="196"/>
    </location>
</feature>